<reference evidence="1 2" key="1">
    <citation type="submission" date="2017-03" db="EMBL/GenBank/DDBJ databases">
        <title>Genome Survey of Euroglyphus maynei.</title>
        <authorList>
            <person name="Arlian L.G."/>
            <person name="Morgan M.S."/>
            <person name="Rider S.D."/>
        </authorList>
    </citation>
    <scope>NUCLEOTIDE SEQUENCE [LARGE SCALE GENOMIC DNA]</scope>
    <source>
        <strain evidence="1">Arlian Lab</strain>
        <tissue evidence="1">Whole body</tissue>
    </source>
</reference>
<dbReference type="AlphaFoldDB" id="A0A1Y3BLF3"/>
<evidence type="ECO:0000313" key="2">
    <source>
        <dbReference type="Proteomes" id="UP000194236"/>
    </source>
</evidence>
<comment type="caution">
    <text evidence="1">The sequence shown here is derived from an EMBL/GenBank/DDBJ whole genome shotgun (WGS) entry which is preliminary data.</text>
</comment>
<feature type="non-terminal residue" evidence="1">
    <location>
        <position position="485"/>
    </location>
</feature>
<organism evidence="1 2">
    <name type="scientific">Euroglyphus maynei</name>
    <name type="common">Mayne's house dust mite</name>
    <dbReference type="NCBI Taxonomy" id="6958"/>
    <lineage>
        <taxon>Eukaryota</taxon>
        <taxon>Metazoa</taxon>
        <taxon>Ecdysozoa</taxon>
        <taxon>Arthropoda</taxon>
        <taxon>Chelicerata</taxon>
        <taxon>Arachnida</taxon>
        <taxon>Acari</taxon>
        <taxon>Acariformes</taxon>
        <taxon>Sarcoptiformes</taxon>
        <taxon>Astigmata</taxon>
        <taxon>Psoroptidia</taxon>
        <taxon>Analgoidea</taxon>
        <taxon>Pyroglyphidae</taxon>
        <taxon>Pyroglyphinae</taxon>
        <taxon>Euroglyphus</taxon>
    </lineage>
</organism>
<evidence type="ECO:0000313" key="1">
    <source>
        <dbReference type="EMBL" id="OTF81642.1"/>
    </source>
</evidence>
<keyword evidence="2" id="KW-1185">Reference proteome</keyword>
<sequence>RLFETQYKSTSFESIGSGKFHLLAKLQSVFTPSFELSGLSGIEQQANGQEQLVVTLEGKYNAEKVFYGQLKRSSSESNFYGKQAVVFEMQGWISRPNGVKLIRTASKFALGQKTDSFVEYMLDIEPNRDEFETIEPIYVLINGARKPGDSDKLIGSLKISKGEERRDLLDCDVVIEQGNRYYQDSQVVFDLYGMTVVVPERLMATVRYVPTSTQATFHVSFMEQLDVTEEHEKTLFDEQSVQPQLRNLRVVRKYRNQLVATFDDQKIGYEIISTKLAYRNTWEHSVRLYSPQSNGRSVQYRTGYHYSPETFTYFYRSELKYGYQSEEPIYTSTQLFAPIPNKPTSYMVYYDLHSSLLNGDGHVSARAFLFGPENKYQGLVATLKTTQNDQVTFEATARTEEEQANQLVYYGQTNKVTYYNVSLYTQDQQLDCGVDGYVSGNGLEFNWHHQNRYGHRQTGQYKFRFLDNKQFEAVFEHDNHGFHCK</sequence>
<gene>
    <name evidence="1" type="ORF">BLA29_005044</name>
</gene>
<accession>A0A1Y3BLF3</accession>
<protein>
    <submittedName>
        <fullName evidence="1">Uncharacterized protein</fullName>
    </submittedName>
</protein>
<proteinExistence type="predicted"/>
<feature type="non-terminal residue" evidence="1">
    <location>
        <position position="1"/>
    </location>
</feature>
<name>A0A1Y3BLF3_EURMA</name>
<dbReference type="EMBL" id="MUJZ01012515">
    <property type="protein sequence ID" value="OTF81642.1"/>
    <property type="molecule type" value="Genomic_DNA"/>
</dbReference>
<dbReference type="Proteomes" id="UP000194236">
    <property type="component" value="Unassembled WGS sequence"/>
</dbReference>